<keyword evidence="3" id="KW-1185">Reference proteome</keyword>
<comment type="caution">
    <text evidence="2">The sequence shown here is derived from an EMBL/GenBank/DDBJ whole genome shotgun (WGS) entry which is preliminary data.</text>
</comment>
<keyword evidence="1" id="KW-0812">Transmembrane</keyword>
<keyword evidence="1" id="KW-1133">Transmembrane helix</keyword>
<protein>
    <submittedName>
        <fullName evidence="2">Uncharacterized protein</fullName>
    </submittedName>
</protein>
<dbReference type="AlphaFoldDB" id="M0MBX0"/>
<evidence type="ECO:0000256" key="1">
    <source>
        <dbReference type="SAM" id="Phobius"/>
    </source>
</evidence>
<evidence type="ECO:0000313" key="2">
    <source>
        <dbReference type="EMBL" id="EMA43272.1"/>
    </source>
</evidence>
<proteinExistence type="predicted"/>
<feature type="transmembrane region" description="Helical" evidence="1">
    <location>
        <begin position="43"/>
        <end position="66"/>
    </location>
</feature>
<dbReference type="EMBL" id="AOMD01000030">
    <property type="protein sequence ID" value="EMA43272.1"/>
    <property type="molecule type" value="Genomic_DNA"/>
</dbReference>
<keyword evidence="1" id="KW-0472">Membrane</keyword>
<accession>M0MBX0</accession>
<gene>
    <name evidence="2" type="ORF">C449_14877</name>
</gene>
<dbReference type="InParanoid" id="M0MBX0"/>
<dbReference type="PATRIC" id="fig|1227455.4.peg.3027"/>
<reference evidence="2 3" key="1">
    <citation type="journal article" date="2014" name="PLoS Genet.">
        <title>Phylogenetically driven sequencing of extremely halophilic archaea reveals strategies for static and dynamic osmo-response.</title>
        <authorList>
            <person name="Becker E.A."/>
            <person name="Seitzer P.M."/>
            <person name="Tritt A."/>
            <person name="Larsen D."/>
            <person name="Krusor M."/>
            <person name="Yao A.I."/>
            <person name="Wu D."/>
            <person name="Madern D."/>
            <person name="Eisen J.A."/>
            <person name="Darling A.E."/>
            <person name="Facciotti M.T."/>
        </authorList>
    </citation>
    <scope>NUCLEOTIDE SEQUENCE [LARGE SCALE GENOMIC DNA]</scope>
    <source>
        <strain evidence="2 3">DSM 5350</strain>
    </source>
</reference>
<evidence type="ECO:0000313" key="3">
    <source>
        <dbReference type="Proteomes" id="UP000011669"/>
    </source>
</evidence>
<name>M0MBX0_9EURY</name>
<dbReference type="Proteomes" id="UP000011669">
    <property type="component" value="Unassembled WGS sequence"/>
</dbReference>
<sequence>MGEASAALAGAFVVFPGYAVWRWIPDSPEPLETDTEQQLYRFRWWWVCLAALIGGALLVMFVLFAARSLGVS</sequence>
<organism evidence="2 3">
    <name type="scientific">Halococcus saccharolyticus DSM 5350</name>
    <dbReference type="NCBI Taxonomy" id="1227455"/>
    <lineage>
        <taxon>Archaea</taxon>
        <taxon>Methanobacteriati</taxon>
        <taxon>Methanobacteriota</taxon>
        <taxon>Stenosarchaea group</taxon>
        <taxon>Halobacteria</taxon>
        <taxon>Halobacteriales</taxon>
        <taxon>Halococcaceae</taxon>
        <taxon>Halococcus</taxon>
    </lineage>
</organism>